<evidence type="ECO:0000256" key="5">
    <source>
        <dbReference type="ARBA" id="ARBA00023157"/>
    </source>
</evidence>
<comment type="subcellular location">
    <subcellularLocation>
        <location evidence="1">Secreted</location>
    </subcellularLocation>
</comment>
<evidence type="ECO:0000256" key="4">
    <source>
        <dbReference type="ARBA" id="ARBA00022729"/>
    </source>
</evidence>
<dbReference type="CDD" id="cd23992">
    <property type="entry name" value="PBP_GOBP"/>
    <property type="match status" value="1"/>
</dbReference>
<name>A0ABM1Z221_AEDAL</name>
<dbReference type="InterPro" id="IPR036728">
    <property type="entry name" value="PBP_GOBP_sf"/>
</dbReference>
<keyword evidence="4" id="KW-0732">Signal</keyword>
<evidence type="ECO:0000256" key="3">
    <source>
        <dbReference type="ARBA" id="ARBA00022525"/>
    </source>
</evidence>
<reference evidence="7" key="1">
    <citation type="journal article" date="2015" name="Proc. Natl. Acad. Sci. U.S.A.">
        <title>Genome sequence of the Asian Tiger mosquito, Aedes albopictus, reveals insights into its biology, genetics, and evolution.</title>
        <authorList>
            <person name="Chen X.G."/>
            <person name="Jiang X."/>
            <person name="Gu J."/>
            <person name="Xu M."/>
            <person name="Wu Y."/>
            <person name="Deng Y."/>
            <person name="Zhang C."/>
            <person name="Bonizzoni M."/>
            <person name="Dermauw W."/>
            <person name="Vontas J."/>
            <person name="Armbruster P."/>
            <person name="Huang X."/>
            <person name="Yang Y."/>
            <person name="Zhang H."/>
            <person name="He W."/>
            <person name="Peng H."/>
            <person name="Liu Y."/>
            <person name="Wu K."/>
            <person name="Chen J."/>
            <person name="Lirakis M."/>
            <person name="Topalis P."/>
            <person name="Van Leeuwen T."/>
            <person name="Hall A.B."/>
            <person name="Jiang X."/>
            <person name="Thorpe C."/>
            <person name="Mueller R.L."/>
            <person name="Sun C."/>
            <person name="Waterhouse R.M."/>
            <person name="Yan G."/>
            <person name="Tu Z.J."/>
            <person name="Fang X."/>
            <person name="James A.A."/>
        </authorList>
    </citation>
    <scope>NUCLEOTIDE SEQUENCE [LARGE SCALE GENOMIC DNA]</scope>
    <source>
        <strain evidence="7">Foshan</strain>
    </source>
</reference>
<dbReference type="PANTHER" id="PTHR11857:SF46">
    <property type="entry name" value="GENERAL ODORANT-BINDING PROTEIN 99A-RELATED"/>
    <property type="match status" value="1"/>
</dbReference>
<dbReference type="Proteomes" id="UP000069940">
    <property type="component" value="Unassembled WGS sequence"/>
</dbReference>
<dbReference type="InterPro" id="IPR006170">
    <property type="entry name" value="PBP/GOBP"/>
</dbReference>
<sequence length="291" mass="32313">MPSVERENCATSMIKHFGILVSILAVVSIAYANQHKIVQKSLSEANAECGLYSPSGPCRARCVTLLTRDWNDTAGLSPVYDRFYRPDPNDHCNSNRTQRCLSDLGARVAPEGTCLRASGSVQCYLDQYGEVNMNAPRFVKPTPLQQQLIIWECGAMLGLSGDQILRSIGDSDYSMQETRCLYRCYLIRSGMYTDEGGLNMERFYVACGGYEDEFYQNVTQCAERVRSSTSCDDRCTLAQRLASECIGARYDQNLNPGGANIDARDGSTVTYAVFQNYAGRDMTNSFVLNQG</sequence>
<protein>
    <submittedName>
        <fullName evidence="6">Uncharacterized protein</fullName>
    </submittedName>
</protein>
<dbReference type="SUPFAM" id="SSF47565">
    <property type="entry name" value="Insect pheromone/odorant-binding proteins"/>
    <property type="match status" value="1"/>
</dbReference>
<organism evidence="6 7">
    <name type="scientific">Aedes albopictus</name>
    <name type="common">Asian tiger mosquito</name>
    <name type="synonym">Stegomyia albopicta</name>
    <dbReference type="NCBI Taxonomy" id="7160"/>
    <lineage>
        <taxon>Eukaryota</taxon>
        <taxon>Metazoa</taxon>
        <taxon>Ecdysozoa</taxon>
        <taxon>Arthropoda</taxon>
        <taxon>Hexapoda</taxon>
        <taxon>Insecta</taxon>
        <taxon>Pterygota</taxon>
        <taxon>Neoptera</taxon>
        <taxon>Endopterygota</taxon>
        <taxon>Diptera</taxon>
        <taxon>Nematocera</taxon>
        <taxon>Culicoidea</taxon>
        <taxon>Culicidae</taxon>
        <taxon>Culicinae</taxon>
        <taxon>Aedini</taxon>
        <taxon>Aedes</taxon>
        <taxon>Stegomyia</taxon>
    </lineage>
</organism>
<dbReference type="GeneID" id="109426499"/>
<dbReference type="RefSeq" id="XP_019557572.3">
    <property type="nucleotide sequence ID" value="XM_019702027.3"/>
</dbReference>
<accession>A0ABM1Z221</accession>
<evidence type="ECO:0000313" key="6">
    <source>
        <dbReference type="EnsemblMetazoa" id="AALFPA23_014245.P20708"/>
    </source>
</evidence>
<reference evidence="6" key="2">
    <citation type="submission" date="2025-05" db="UniProtKB">
        <authorList>
            <consortium name="EnsemblMetazoa"/>
        </authorList>
    </citation>
    <scope>IDENTIFICATION</scope>
    <source>
        <strain evidence="6">Foshan</strain>
    </source>
</reference>
<dbReference type="Pfam" id="PF01395">
    <property type="entry name" value="PBP_GOBP"/>
    <property type="match status" value="1"/>
</dbReference>
<comment type="similarity">
    <text evidence="2">Belongs to the PBP/GOBP family.</text>
</comment>
<keyword evidence="5" id="KW-1015">Disulfide bond</keyword>
<dbReference type="EnsemblMetazoa" id="AALFPA23_014245.R20708">
    <property type="protein sequence ID" value="AALFPA23_014245.P20708"/>
    <property type="gene ID" value="AALFPA23_014245"/>
</dbReference>
<evidence type="ECO:0000256" key="1">
    <source>
        <dbReference type="ARBA" id="ARBA00004613"/>
    </source>
</evidence>
<keyword evidence="7" id="KW-1185">Reference proteome</keyword>
<evidence type="ECO:0000256" key="2">
    <source>
        <dbReference type="ARBA" id="ARBA00008098"/>
    </source>
</evidence>
<keyword evidence="3" id="KW-0964">Secreted</keyword>
<dbReference type="Gene3D" id="1.10.238.20">
    <property type="entry name" value="Pheromone/general odorant binding protein domain"/>
    <property type="match status" value="2"/>
</dbReference>
<dbReference type="PANTHER" id="PTHR11857">
    <property type="entry name" value="ODORANT BINDING PROTEIN-RELATED"/>
    <property type="match status" value="1"/>
</dbReference>
<proteinExistence type="inferred from homology"/>
<evidence type="ECO:0000313" key="7">
    <source>
        <dbReference type="Proteomes" id="UP000069940"/>
    </source>
</evidence>